<name>A0A810PYZ3_9FIRM</name>
<dbReference type="Proteomes" id="UP000681035">
    <property type="component" value="Chromosome"/>
</dbReference>
<dbReference type="RefSeq" id="WP_213542070.1">
    <property type="nucleotide sequence ID" value="NZ_AP023418.1"/>
</dbReference>
<sequence length="316" mass="34265">MKVKELLLTGLLVLLCAMPNVAMAADTTVTRSYPFESATQENPHYTVPETVEEGGKTYTLTSVEYEMKAHREPVTVVRTIVTGDPGDYPKQITETVDGTSRTLTAQTPTWATGESRTVMQEYASESEVPQSLTVDGVRLPLASVTAGTKTEAFSAPAVFQTSNPASRLYAIGDTVVTVGDAPLWDGWQAVMTAYLGLSGSSYTLTGGSWDGDFQQEGDNYTRMAIYTGTRQTPVWTATYQTEPEYTAEITYTDSQYPDGLYEMEAVATYTIQDTGSALETILKVGAGVLVVALAAAALIFMLRKKNNKKTDEESEV</sequence>
<evidence type="ECO:0000256" key="2">
    <source>
        <dbReference type="SAM" id="SignalP"/>
    </source>
</evidence>
<dbReference type="KEGG" id="vcop:MM50RIKEN_10820"/>
<keyword evidence="4" id="KW-1185">Reference proteome</keyword>
<reference evidence="3" key="1">
    <citation type="submission" date="2020-09" db="EMBL/GenBank/DDBJ databases">
        <title>New species isolated from human feces.</title>
        <authorList>
            <person name="Kitahara M."/>
            <person name="Shigeno Y."/>
            <person name="Shime M."/>
            <person name="Matsumoto Y."/>
            <person name="Nakamura S."/>
            <person name="Motooka D."/>
            <person name="Fukuoka S."/>
            <person name="Nishikawa H."/>
            <person name="Benno Y."/>
        </authorList>
    </citation>
    <scope>NUCLEOTIDE SEQUENCE</scope>
    <source>
        <strain evidence="3">MM50</strain>
    </source>
</reference>
<dbReference type="EMBL" id="AP023418">
    <property type="protein sequence ID" value="BCK81319.1"/>
    <property type="molecule type" value="Genomic_DNA"/>
</dbReference>
<gene>
    <name evidence="3" type="ORF">MM50RIKEN_10820</name>
</gene>
<evidence type="ECO:0000256" key="1">
    <source>
        <dbReference type="SAM" id="Phobius"/>
    </source>
</evidence>
<keyword evidence="2" id="KW-0732">Signal</keyword>
<feature type="chain" id="PRO_5032744207" evidence="2">
    <location>
        <begin position="25"/>
        <end position="316"/>
    </location>
</feature>
<proteinExistence type="predicted"/>
<dbReference type="AlphaFoldDB" id="A0A810PYZ3"/>
<accession>A0A810PYZ3</accession>
<feature type="transmembrane region" description="Helical" evidence="1">
    <location>
        <begin position="281"/>
        <end position="302"/>
    </location>
</feature>
<evidence type="ECO:0000313" key="3">
    <source>
        <dbReference type="EMBL" id="BCK81319.1"/>
    </source>
</evidence>
<organism evidence="3 4">
    <name type="scientific">Vescimonas coprocola</name>
    <dbReference type="NCBI Taxonomy" id="2714355"/>
    <lineage>
        <taxon>Bacteria</taxon>
        <taxon>Bacillati</taxon>
        <taxon>Bacillota</taxon>
        <taxon>Clostridia</taxon>
        <taxon>Eubacteriales</taxon>
        <taxon>Oscillospiraceae</taxon>
        <taxon>Vescimonas</taxon>
    </lineage>
</organism>
<evidence type="ECO:0000313" key="4">
    <source>
        <dbReference type="Proteomes" id="UP000681035"/>
    </source>
</evidence>
<keyword evidence="1" id="KW-0472">Membrane</keyword>
<keyword evidence="1" id="KW-1133">Transmembrane helix</keyword>
<protein>
    <submittedName>
        <fullName evidence="3">Uncharacterized protein</fullName>
    </submittedName>
</protein>
<feature type="signal peptide" evidence="2">
    <location>
        <begin position="1"/>
        <end position="24"/>
    </location>
</feature>
<keyword evidence="1" id="KW-0812">Transmembrane</keyword>